<reference evidence="2" key="1">
    <citation type="journal article" date="2010" name="Genome Res.">
        <title>Population genomic sequencing of Coccidioides fungi reveals recent hybridization and transposon control.</title>
        <authorList>
            <person name="Neafsey D.E."/>
            <person name="Barker B.M."/>
            <person name="Sharpton T.J."/>
            <person name="Stajich J.E."/>
            <person name="Park D.J."/>
            <person name="Whiston E."/>
            <person name="Hung C.-Y."/>
            <person name="McMahan C."/>
            <person name="White J."/>
            <person name="Sykes S."/>
            <person name="Heiman D."/>
            <person name="Young S."/>
            <person name="Zeng Q."/>
            <person name="Abouelleil A."/>
            <person name="Aftuck L."/>
            <person name="Bessette D."/>
            <person name="Brown A."/>
            <person name="FitzGerald M."/>
            <person name="Lui A."/>
            <person name="Macdonald J.P."/>
            <person name="Priest M."/>
            <person name="Orbach M.J."/>
            <person name="Galgiani J.N."/>
            <person name="Kirkland T.N."/>
            <person name="Cole G.T."/>
            <person name="Birren B.W."/>
            <person name="Henn M.R."/>
            <person name="Taylor J.W."/>
            <person name="Rounsley S.D."/>
        </authorList>
    </citation>
    <scope>NUCLEOTIDE SEQUENCE [LARGE SCALE GENOMIC DNA]</scope>
    <source>
        <strain evidence="2">RMSCC 757 / Silveira</strain>
    </source>
</reference>
<dbReference type="Pfam" id="PF13445">
    <property type="entry name" value="zf-RING_UBOX"/>
    <property type="match status" value="1"/>
</dbReference>
<proteinExistence type="predicted"/>
<dbReference type="OrthoDB" id="5590786at2759"/>
<name>E9D508_COCPS</name>
<dbReference type="PROSITE" id="PS50089">
    <property type="entry name" value="ZF_RING_2"/>
    <property type="match status" value="1"/>
</dbReference>
<dbReference type="InterPro" id="IPR027370">
    <property type="entry name" value="Znf-RING_euk"/>
</dbReference>
<dbReference type="InterPro" id="IPR001841">
    <property type="entry name" value="Znf_RING"/>
</dbReference>
<dbReference type="VEuPathDB" id="FungiDB:CPSG_05276"/>
<evidence type="ECO:0000313" key="2">
    <source>
        <dbReference type="Proteomes" id="UP000002497"/>
    </source>
</evidence>
<dbReference type="InterPro" id="IPR017907">
    <property type="entry name" value="Znf_RING_CS"/>
</dbReference>
<dbReference type="AlphaFoldDB" id="E9D508"/>
<dbReference type="Gene3D" id="3.30.40.10">
    <property type="entry name" value="Zinc/RING finger domain, C3HC4 (zinc finger)"/>
    <property type="match status" value="1"/>
</dbReference>
<reference evidence="2" key="2">
    <citation type="submission" date="2010-03" db="EMBL/GenBank/DDBJ databases">
        <title>The genome sequence of Coccidioides posadasii strain Silveira.</title>
        <authorList>
            <consortium name="The Broad Institute Genome Sequencing Center for Infectious Disease"/>
            <person name="Neafsey D."/>
            <person name="Orbach M."/>
            <person name="Henn M.R."/>
            <person name="Cole G.T."/>
            <person name="Galgiani J."/>
            <person name="Gardner M.J."/>
            <person name="Kirkland T.N."/>
            <person name="Taylor J.W."/>
            <person name="Young S.K."/>
            <person name="Zeng Q."/>
            <person name="Koehrsen M."/>
            <person name="Alvarado L."/>
            <person name="Berlin A."/>
            <person name="Borenstein D."/>
            <person name="Chapman S.B."/>
            <person name="Chen Z."/>
            <person name="Engels R."/>
            <person name="Freedman E."/>
            <person name="Gellesch M."/>
            <person name="Goldberg J."/>
            <person name="Griggs A."/>
            <person name="Gujja S."/>
            <person name="Heilman E."/>
            <person name="Heiman D."/>
            <person name="Howarth C."/>
            <person name="Jen D."/>
            <person name="Larson L."/>
            <person name="Mehta T."/>
            <person name="Neiman D."/>
            <person name="Park D."/>
            <person name="Pearson M."/>
            <person name="Richards J."/>
            <person name="Roberts A."/>
            <person name="Saif S."/>
            <person name="Shea T."/>
            <person name="Shenoy N."/>
            <person name="Sisk P."/>
            <person name="Stolte C."/>
            <person name="Sykes S."/>
            <person name="Walk T."/>
            <person name="White J."/>
            <person name="Yandava C."/>
            <person name="Haas B."/>
            <person name="Nusbaum C."/>
            <person name="Birren B."/>
        </authorList>
    </citation>
    <scope>NUCLEOTIDE SEQUENCE [LARGE SCALE GENOMIC DNA]</scope>
    <source>
        <strain evidence="2">RMSCC 757 / Silveira</strain>
    </source>
</reference>
<evidence type="ECO:0000313" key="1">
    <source>
        <dbReference type="EMBL" id="EFW18590.1"/>
    </source>
</evidence>
<dbReference type="EMBL" id="GL636492">
    <property type="protein sequence ID" value="EFW18590.1"/>
    <property type="molecule type" value="Genomic_DNA"/>
</dbReference>
<dbReference type="Proteomes" id="UP000002497">
    <property type="component" value="Unassembled WGS sequence"/>
</dbReference>
<protein>
    <submittedName>
        <fullName evidence="1">Predicted protein</fullName>
    </submittedName>
</protein>
<keyword evidence="2" id="KW-1185">Reference proteome</keyword>
<dbReference type="VEuPathDB" id="FungiDB:D8B26_005350"/>
<accession>E9D508</accession>
<dbReference type="STRING" id="443226.E9D508"/>
<dbReference type="OMA" id="EGICIVC"/>
<dbReference type="PROSITE" id="PS00518">
    <property type="entry name" value="ZF_RING_1"/>
    <property type="match status" value="1"/>
</dbReference>
<dbReference type="SUPFAM" id="SSF57850">
    <property type="entry name" value="RING/U-box"/>
    <property type="match status" value="1"/>
</dbReference>
<organism evidence="2">
    <name type="scientific">Coccidioides posadasii (strain RMSCC 757 / Silveira)</name>
    <name type="common">Valley fever fungus</name>
    <dbReference type="NCBI Taxonomy" id="443226"/>
    <lineage>
        <taxon>Eukaryota</taxon>
        <taxon>Fungi</taxon>
        <taxon>Dikarya</taxon>
        <taxon>Ascomycota</taxon>
        <taxon>Pezizomycotina</taxon>
        <taxon>Eurotiomycetes</taxon>
        <taxon>Eurotiomycetidae</taxon>
        <taxon>Onygenales</taxon>
        <taxon>Onygenaceae</taxon>
        <taxon>Coccidioides</taxon>
    </lineage>
</organism>
<dbReference type="HOGENOM" id="CLU_1266669_0_0_1"/>
<dbReference type="SMART" id="SM00184">
    <property type="entry name" value="RING"/>
    <property type="match status" value="1"/>
</dbReference>
<dbReference type="InterPro" id="IPR013083">
    <property type="entry name" value="Znf_RING/FYVE/PHD"/>
</dbReference>
<gene>
    <name evidence="1" type="ORF">CPSG_05276</name>
</gene>
<sequence>MATHSHPEITRLLKQIEERYPDPKSHEEHIHDLDYIDNNTCAICRRRFFLPMEFGPCKHTFCLGCLWGHLKSAVLAEITCPLCRSDAYEFKYNTSVNGDGCEHTKEEKGALSLIVFFAKLQNLDGGYIFYDDLDAVYDPDLAMPTEDGEILSFEQLRALDEEVEDSGWETDNDANGDDDDDEPVSPLTFLLNKLPIEQLRGQLGGMRFVKVVIQNRLEELAPLYQKW</sequence>